<reference evidence="1 2" key="1">
    <citation type="journal article" date="2020" name="Cell">
        <title>Large-Scale Comparative Analyses of Tick Genomes Elucidate Their Genetic Diversity and Vector Capacities.</title>
        <authorList>
            <consortium name="Tick Genome and Microbiome Consortium (TIGMIC)"/>
            <person name="Jia N."/>
            <person name="Wang J."/>
            <person name="Shi W."/>
            <person name="Du L."/>
            <person name="Sun Y."/>
            <person name="Zhan W."/>
            <person name="Jiang J.F."/>
            <person name="Wang Q."/>
            <person name="Zhang B."/>
            <person name="Ji P."/>
            <person name="Bell-Sakyi L."/>
            <person name="Cui X.M."/>
            <person name="Yuan T.T."/>
            <person name="Jiang B.G."/>
            <person name="Yang W.F."/>
            <person name="Lam T.T."/>
            <person name="Chang Q.C."/>
            <person name="Ding S.J."/>
            <person name="Wang X.J."/>
            <person name="Zhu J.G."/>
            <person name="Ruan X.D."/>
            <person name="Zhao L."/>
            <person name="Wei J.T."/>
            <person name="Ye R.Z."/>
            <person name="Que T.C."/>
            <person name="Du C.H."/>
            <person name="Zhou Y.H."/>
            <person name="Cheng J.X."/>
            <person name="Dai P.F."/>
            <person name="Guo W.B."/>
            <person name="Han X.H."/>
            <person name="Huang E.J."/>
            <person name="Li L.F."/>
            <person name="Wei W."/>
            <person name="Gao Y.C."/>
            <person name="Liu J.Z."/>
            <person name="Shao H.Z."/>
            <person name="Wang X."/>
            <person name="Wang C.C."/>
            <person name="Yang T.C."/>
            <person name="Huo Q.B."/>
            <person name="Li W."/>
            <person name="Chen H.Y."/>
            <person name="Chen S.E."/>
            <person name="Zhou L.G."/>
            <person name="Ni X.B."/>
            <person name="Tian J.H."/>
            <person name="Sheng Y."/>
            <person name="Liu T."/>
            <person name="Pan Y.S."/>
            <person name="Xia L.Y."/>
            <person name="Li J."/>
            <person name="Zhao F."/>
            <person name="Cao W.C."/>
        </authorList>
    </citation>
    <scope>NUCLEOTIDE SEQUENCE [LARGE SCALE GENOMIC DNA]</scope>
    <source>
        <strain evidence="1">Iper-2018</strain>
    </source>
</reference>
<sequence>MKSACAVIALLSAVGVSSHPSGRHRAPTADPYLINAISTEWLQIPVIRIIWTPAHLGLSGNESAHALARAVATNRALSDGIRIQRDPEPNTPTDSQSFRTPTDTHLNTYHLVTEYYRTTRRVLPPPHRELSRAEAADWRQLQTFTFPNLHQRHRWFPNRYPGTCPGCGSDHPNVYHSIWECPHPLAPREKLFLCYWRASSYYREGDGNFSVEHIAPFLCTHLVYSFAILENDTITSNDPDFDLRDNLGQGMYRKFNDLKLPNRDLETIIAIGGWNEELRDALDQENRTLIATVSLKIERVNVSYSVPEVMKSVHVLNVMGYDFFGAWNNYTGPNSPLRARKGGNELEQTLNVFWIDKGANVSKMVLGLPLHGRTFTLDDPENSGYLAPASQPGHAANYTKVAGFLGYNEVPVCLIPHLMQSCPQA</sequence>
<evidence type="ECO:0000313" key="1">
    <source>
        <dbReference type="EMBL" id="KAG0435053.1"/>
    </source>
</evidence>
<comment type="caution">
    <text evidence="1">The sequence shown here is derived from an EMBL/GenBank/DDBJ whole genome shotgun (WGS) entry which is preliminary data.</text>
</comment>
<protein>
    <submittedName>
        <fullName evidence="1">Uncharacterized protein</fullName>
    </submittedName>
</protein>
<dbReference type="Proteomes" id="UP000805193">
    <property type="component" value="Unassembled WGS sequence"/>
</dbReference>
<evidence type="ECO:0000313" key="2">
    <source>
        <dbReference type="Proteomes" id="UP000805193"/>
    </source>
</evidence>
<keyword evidence="2" id="KW-1185">Reference proteome</keyword>
<proteinExistence type="predicted"/>
<gene>
    <name evidence="1" type="ORF">HPB47_018705</name>
</gene>
<organism evidence="1 2">
    <name type="scientific">Ixodes persulcatus</name>
    <name type="common">Taiga tick</name>
    <dbReference type="NCBI Taxonomy" id="34615"/>
    <lineage>
        <taxon>Eukaryota</taxon>
        <taxon>Metazoa</taxon>
        <taxon>Ecdysozoa</taxon>
        <taxon>Arthropoda</taxon>
        <taxon>Chelicerata</taxon>
        <taxon>Arachnida</taxon>
        <taxon>Acari</taxon>
        <taxon>Parasitiformes</taxon>
        <taxon>Ixodida</taxon>
        <taxon>Ixodoidea</taxon>
        <taxon>Ixodidae</taxon>
        <taxon>Ixodinae</taxon>
        <taxon>Ixodes</taxon>
    </lineage>
</organism>
<dbReference type="EMBL" id="JABSTQ010007957">
    <property type="protein sequence ID" value="KAG0435053.1"/>
    <property type="molecule type" value="Genomic_DNA"/>
</dbReference>
<accession>A0AC60QMB6</accession>
<name>A0AC60QMB6_IXOPE</name>